<feature type="compositionally biased region" description="Basic and acidic residues" evidence="1">
    <location>
        <begin position="96"/>
        <end position="114"/>
    </location>
</feature>
<dbReference type="KEGG" id="mlr:MELLADRAFT_103485"/>
<evidence type="ECO:0000256" key="1">
    <source>
        <dbReference type="SAM" id="MobiDB-lite"/>
    </source>
</evidence>
<sequence>MWRQIKPKKTPEVSTSQRMIQAIRKAEEEKREKARIELEQAEKRRKRAESRGPRILAASTSRGPTLDQHSLEPPIQQTEEDRREDVTGNQPQRIEQPAHLEISDDSEGDAREEQSESNDSETEEDTSEK</sequence>
<dbReference type="EMBL" id="GL883095">
    <property type="protein sequence ID" value="EGG10102.1"/>
    <property type="molecule type" value="Genomic_DNA"/>
</dbReference>
<dbReference type="GeneID" id="18921991"/>
<gene>
    <name evidence="2" type="ORF">MELLADRAFT_103485</name>
</gene>
<organism evidence="3">
    <name type="scientific">Melampsora larici-populina (strain 98AG31 / pathotype 3-4-7)</name>
    <name type="common">Poplar leaf rust fungus</name>
    <dbReference type="NCBI Taxonomy" id="747676"/>
    <lineage>
        <taxon>Eukaryota</taxon>
        <taxon>Fungi</taxon>
        <taxon>Dikarya</taxon>
        <taxon>Basidiomycota</taxon>
        <taxon>Pucciniomycotina</taxon>
        <taxon>Pucciniomycetes</taxon>
        <taxon>Pucciniales</taxon>
        <taxon>Melampsoraceae</taxon>
        <taxon>Melampsora</taxon>
    </lineage>
</organism>
<evidence type="ECO:0000313" key="3">
    <source>
        <dbReference type="Proteomes" id="UP000001072"/>
    </source>
</evidence>
<evidence type="ECO:0000313" key="2">
    <source>
        <dbReference type="EMBL" id="EGG10102.1"/>
    </source>
</evidence>
<accession>F4RB20</accession>
<name>F4RB20_MELLP</name>
<feature type="compositionally biased region" description="Acidic residues" evidence="1">
    <location>
        <begin position="115"/>
        <end position="129"/>
    </location>
</feature>
<proteinExistence type="predicted"/>
<feature type="region of interest" description="Disordered" evidence="1">
    <location>
        <begin position="38"/>
        <end position="129"/>
    </location>
</feature>
<dbReference type="AlphaFoldDB" id="F4RB20"/>
<dbReference type="Proteomes" id="UP000001072">
    <property type="component" value="Unassembled WGS sequence"/>
</dbReference>
<dbReference type="RefSeq" id="XP_007406403.1">
    <property type="nucleotide sequence ID" value="XM_007406341.1"/>
</dbReference>
<protein>
    <submittedName>
        <fullName evidence="2">Uncharacterized protein</fullName>
    </submittedName>
</protein>
<dbReference type="VEuPathDB" id="FungiDB:MELLADRAFT_103485"/>
<keyword evidence="3" id="KW-1185">Reference proteome</keyword>
<dbReference type="InParanoid" id="F4RB20"/>
<dbReference type="HOGENOM" id="CLU_1949291_0_0_1"/>
<reference evidence="3" key="1">
    <citation type="journal article" date="2011" name="Proc. Natl. Acad. Sci. U.S.A.">
        <title>Obligate biotrophy features unraveled by the genomic analysis of rust fungi.</title>
        <authorList>
            <person name="Duplessis S."/>
            <person name="Cuomo C.A."/>
            <person name="Lin Y.-C."/>
            <person name="Aerts A."/>
            <person name="Tisserant E."/>
            <person name="Veneault-Fourrey C."/>
            <person name="Joly D.L."/>
            <person name="Hacquard S."/>
            <person name="Amselem J."/>
            <person name="Cantarel B.L."/>
            <person name="Chiu R."/>
            <person name="Coutinho P.M."/>
            <person name="Feau N."/>
            <person name="Field M."/>
            <person name="Frey P."/>
            <person name="Gelhaye E."/>
            <person name="Goldberg J."/>
            <person name="Grabherr M.G."/>
            <person name="Kodira C.D."/>
            <person name="Kohler A."/>
            <person name="Kuees U."/>
            <person name="Lindquist E.A."/>
            <person name="Lucas S.M."/>
            <person name="Mago R."/>
            <person name="Mauceli E."/>
            <person name="Morin E."/>
            <person name="Murat C."/>
            <person name="Pangilinan J.L."/>
            <person name="Park R."/>
            <person name="Pearson M."/>
            <person name="Quesneville H."/>
            <person name="Rouhier N."/>
            <person name="Sakthikumar S."/>
            <person name="Salamov A.A."/>
            <person name="Schmutz J."/>
            <person name="Selles B."/>
            <person name="Shapiro H."/>
            <person name="Tanguay P."/>
            <person name="Tuskan G.A."/>
            <person name="Henrissat B."/>
            <person name="Van de Peer Y."/>
            <person name="Rouze P."/>
            <person name="Ellis J.G."/>
            <person name="Dodds P.N."/>
            <person name="Schein J.E."/>
            <person name="Zhong S."/>
            <person name="Hamelin R.C."/>
            <person name="Grigoriev I.V."/>
            <person name="Szabo L.J."/>
            <person name="Martin F."/>
        </authorList>
    </citation>
    <scope>NUCLEOTIDE SEQUENCE [LARGE SCALE GENOMIC DNA]</scope>
    <source>
        <strain evidence="3">98AG31 / pathotype 3-4-7</strain>
    </source>
</reference>